<accession>A0A7S2H645</accession>
<protein>
    <submittedName>
        <fullName evidence="2">Uncharacterized protein</fullName>
    </submittedName>
</protein>
<evidence type="ECO:0000313" key="2">
    <source>
        <dbReference type="EMBL" id="CAD9481466.1"/>
    </source>
</evidence>
<reference evidence="2" key="1">
    <citation type="submission" date="2021-01" db="EMBL/GenBank/DDBJ databases">
        <authorList>
            <person name="Corre E."/>
            <person name="Pelletier E."/>
            <person name="Niang G."/>
            <person name="Scheremetjew M."/>
            <person name="Finn R."/>
            <person name="Kale V."/>
            <person name="Holt S."/>
            <person name="Cochrane G."/>
            <person name="Meng A."/>
            <person name="Brown T."/>
            <person name="Cohen L."/>
        </authorList>
    </citation>
    <scope>NUCLEOTIDE SEQUENCE</scope>
    <source>
        <strain evidence="2">CCMP826</strain>
    </source>
</reference>
<evidence type="ECO:0000256" key="1">
    <source>
        <dbReference type="SAM" id="MobiDB-lite"/>
    </source>
</evidence>
<proteinExistence type="predicted"/>
<feature type="compositionally biased region" description="Basic residues" evidence="1">
    <location>
        <begin position="163"/>
        <end position="178"/>
    </location>
</feature>
<name>A0A7S2H645_9STRA</name>
<gene>
    <name evidence="2" type="ORF">HTAM1171_LOCUS3731</name>
</gene>
<organism evidence="2">
    <name type="scientific">Helicotheca tamesis</name>
    <dbReference type="NCBI Taxonomy" id="374047"/>
    <lineage>
        <taxon>Eukaryota</taxon>
        <taxon>Sar</taxon>
        <taxon>Stramenopiles</taxon>
        <taxon>Ochrophyta</taxon>
        <taxon>Bacillariophyta</taxon>
        <taxon>Mediophyceae</taxon>
        <taxon>Lithodesmiophycidae</taxon>
        <taxon>Lithodesmiales</taxon>
        <taxon>Lithodesmiaceae</taxon>
        <taxon>Helicotheca</taxon>
    </lineage>
</organism>
<sequence length="266" mass="30556">MRKNQEVPVAEPSDIRENRVKFSASVDFSSKKTLICAREFRMLWYSPMSLARIGADNRRDVREGQRVVKKLSSDKSCTRGLEFLSDDDDRVGNMAKIRESTLEIYMKQKVNEERDSEKLAAAYIKLTALAKKQALERASIDEEEMKKICAKELKDLAKEKKSLTRKAKRTSKPKKNKHAQISSYVNNRKRIGEQQTSGAKELPEKEKQMLSISEDLNKSETNSEDEINKTDAILKSKKARGVKQLKKMIFFQYICNGQNRKRLSAA</sequence>
<dbReference type="EMBL" id="HBGV01006178">
    <property type="protein sequence ID" value="CAD9481466.1"/>
    <property type="molecule type" value="Transcribed_RNA"/>
</dbReference>
<feature type="region of interest" description="Disordered" evidence="1">
    <location>
        <begin position="160"/>
        <end position="230"/>
    </location>
</feature>
<dbReference type="AlphaFoldDB" id="A0A7S2H645"/>